<proteinExistence type="inferred from homology"/>
<evidence type="ECO:0000256" key="8">
    <source>
        <dbReference type="ARBA" id="ARBA00046432"/>
    </source>
</evidence>
<dbReference type="GO" id="GO:0003743">
    <property type="term" value="F:translation initiation factor activity"/>
    <property type="evidence" value="ECO:0007669"/>
    <property type="project" value="UniProtKB-KW"/>
</dbReference>
<evidence type="ECO:0000256" key="1">
    <source>
        <dbReference type="ARBA" id="ARBA00004514"/>
    </source>
</evidence>
<evidence type="ECO:0000313" key="11">
    <source>
        <dbReference type="Proteomes" id="UP000015104"/>
    </source>
</evidence>
<comment type="subcellular location">
    <subcellularLocation>
        <location evidence="1">Cytoplasm</location>
        <location evidence="1">Cytosol</location>
    </subcellularLocation>
</comment>
<comment type="similarity">
    <text evidence="2 9">Belongs to the eIF-2B alpha/beta/delta subunits family.</text>
</comment>
<evidence type="ECO:0000256" key="4">
    <source>
        <dbReference type="ARBA" id="ARBA00022540"/>
    </source>
</evidence>
<keyword evidence="3" id="KW-0963">Cytoplasm</keyword>
<evidence type="ECO:0000256" key="6">
    <source>
        <dbReference type="ARBA" id="ARBA00044122"/>
    </source>
</evidence>
<dbReference type="InterPro" id="IPR037171">
    <property type="entry name" value="NagB/RpiA_transferase-like"/>
</dbReference>
<dbReference type="OMA" id="VCLNDMR"/>
<keyword evidence="5" id="KW-0648">Protein biosynthesis</keyword>
<evidence type="ECO:0000256" key="9">
    <source>
        <dbReference type="RuleBase" id="RU003814"/>
    </source>
</evidence>
<dbReference type="Gene3D" id="3.40.50.10470">
    <property type="entry name" value="Translation initiation factor eif-2b, domain 2"/>
    <property type="match status" value="1"/>
</dbReference>
<dbReference type="EMBL" id="CAEY01000119">
    <property type="status" value="NOT_ANNOTATED_CDS"/>
    <property type="molecule type" value="Genomic_DNA"/>
</dbReference>
<dbReference type="Proteomes" id="UP000015104">
    <property type="component" value="Unassembled WGS sequence"/>
</dbReference>
<dbReference type="HOGENOM" id="CLU_016218_4_3_1"/>
<reference evidence="10" key="2">
    <citation type="submission" date="2015-06" db="UniProtKB">
        <authorList>
            <consortium name="EnsemblMetazoa"/>
        </authorList>
    </citation>
    <scope>IDENTIFICATION</scope>
</reference>
<evidence type="ECO:0000256" key="5">
    <source>
        <dbReference type="ARBA" id="ARBA00022917"/>
    </source>
</evidence>
<dbReference type="Pfam" id="PF01008">
    <property type="entry name" value="IF-2B"/>
    <property type="match status" value="1"/>
</dbReference>
<reference evidence="11" key="1">
    <citation type="submission" date="2011-08" db="EMBL/GenBank/DDBJ databases">
        <authorList>
            <person name="Rombauts S."/>
        </authorList>
    </citation>
    <scope>NUCLEOTIDE SEQUENCE</scope>
    <source>
        <strain evidence="11">London</strain>
    </source>
</reference>
<dbReference type="AlphaFoldDB" id="T1KJ52"/>
<keyword evidence="11" id="KW-1185">Reference proteome</keyword>
<dbReference type="GO" id="GO:0005829">
    <property type="term" value="C:cytosol"/>
    <property type="evidence" value="ECO:0007669"/>
    <property type="project" value="UniProtKB-SubCell"/>
</dbReference>
<dbReference type="InterPro" id="IPR051855">
    <property type="entry name" value="eIF2B_beta_subunit"/>
</dbReference>
<dbReference type="EnsemblMetazoa" id="tetur12g03800.1">
    <property type="protein sequence ID" value="tetur12g03800.1"/>
    <property type="gene ID" value="tetur12g03800"/>
</dbReference>
<dbReference type="InterPro" id="IPR042529">
    <property type="entry name" value="IF_2B-like_C"/>
</dbReference>
<dbReference type="STRING" id="32264.T1KJ52"/>
<dbReference type="GO" id="GO:0005085">
    <property type="term" value="F:guanyl-nucleotide exchange factor activity"/>
    <property type="evidence" value="ECO:0007669"/>
    <property type="project" value="TreeGrafter"/>
</dbReference>
<dbReference type="InterPro" id="IPR000649">
    <property type="entry name" value="IF-2B-related"/>
</dbReference>
<evidence type="ECO:0000256" key="3">
    <source>
        <dbReference type="ARBA" id="ARBA00022490"/>
    </source>
</evidence>
<dbReference type="PANTHER" id="PTHR45859">
    <property type="entry name" value="TRANSLATION INITIATION FACTOR EIF-2B SUBUNIT BETA"/>
    <property type="match status" value="1"/>
</dbReference>
<sequence>MDKLSEDKIAEIRSVTQVDKLVEDLKLGKVNGCYLKAFRTMDLLEKGVKGCAWNSAQDLISIFTCIGDLLSKADPIETVPTNIVLRVLKGIRDEYVTASSKNPGDKSIGFDTEESLPKMMISDDLATHDYAQPFKDLKENIIDYLSELDSELEASVENIASKSLEQISSGQVILTAGKSKSVEAFLKYAAKYMTFQVFVAESEPSGNGTELAMKLAEAGINTILIPDSAIFAIMPRVNKVIIGTHSVMANGGLKAVSGSYALAYAAKNHSVPLTVCTPIFKITPNYLISHDQVAFNKFVSPHQILPFHESPFSTETEVVNPVFDYVPPELVNGFVTNWGCYTPSYVYRLLSELYHRRDYLS</sequence>
<dbReference type="PANTHER" id="PTHR45859:SF1">
    <property type="entry name" value="TRANSLATION INITIATION FACTOR EIF-2B SUBUNIT BETA"/>
    <property type="match status" value="1"/>
</dbReference>
<dbReference type="OrthoDB" id="269919at2759"/>
<evidence type="ECO:0000313" key="10">
    <source>
        <dbReference type="EnsemblMetazoa" id="tetur12g03800.1"/>
    </source>
</evidence>
<dbReference type="GO" id="GO:0005851">
    <property type="term" value="C:eukaryotic translation initiation factor 2B complex"/>
    <property type="evidence" value="ECO:0007669"/>
    <property type="project" value="TreeGrafter"/>
</dbReference>
<dbReference type="SUPFAM" id="SSF100950">
    <property type="entry name" value="NagB/RpiA/CoA transferase-like"/>
    <property type="match status" value="1"/>
</dbReference>
<keyword evidence="4" id="KW-0396">Initiation factor</keyword>
<gene>
    <name evidence="10" type="primary">107364422</name>
</gene>
<dbReference type="eggNOG" id="KOG1465">
    <property type="taxonomic scope" value="Eukaryota"/>
</dbReference>
<organism evidence="10 11">
    <name type="scientific">Tetranychus urticae</name>
    <name type="common">Two-spotted spider mite</name>
    <dbReference type="NCBI Taxonomy" id="32264"/>
    <lineage>
        <taxon>Eukaryota</taxon>
        <taxon>Metazoa</taxon>
        <taxon>Ecdysozoa</taxon>
        <taxon>Arthropoda</taxon>
        <taxon>Chelicerata</taxon>
        <taxon>Arachnida</taxon>
        <taxon>Acari</taxon>
        <taxon>Acariformes</taxon>
        <taxon>Trombidiformes</taxon>
        <taxon>Prostigmata</taxon>
        <taxon>Eleutherengona</taxon>
        <taxon>Raphignathae</taxon>
        <taxon>Tetranychoidea</taxon>
        <taxon>Tetranychidae</taxon>
        <taxon>Tetranychus</taxon>
    </lineage>
</organism>
<dbReference type="KEGG" id="tut:107364422"/>
<evidence type="ECO:0000256" key="2">
    <source>
        <dbReference type="ARBA" id="ARBA00007251"/>
    </source>
</evidence>
<comment type="subunit">
    <text evidence="8">Component of the translation initiation factor 2B (eIF2B) complex which is a heterodecamer of two sets of five different subunits: alpha, beta, gamma, delta and epsilon. Subunits alpha, beta and delta comprise a regulatory subcomplex and subunits epsilon and gamma comprise a catalytic subcomplex. Within the complex, the hexameric regulatory complex resides at the center, with the two heterodimeric catalytic subcomplexes bound on opposite sides.</text>
</comment>
<accession>T1KJ52</accession>
<evidence type="ECO:0000256" key="7">
    <source>
        <dbReference type="ARBA" id="ARBA00044228"/>
    </source>
</evidence>
<protein>
    <recommendedName>
        <fullName evidence="6">Translation initiation factor eIF2B subunit beta</fullName>
    </recommendedName>
    <alternativeName>
        <fullName evidence="7">eIF2B GDP-GTP exchange factor subunit beta</fullName>
    </alternativeName>
</protein>
<name>T1KJ52_TETUR</name>